<proteinExistence type="predicted"/>
<sequence>MLTLRPCLAFAWALLFVLVEGQAENPGVGYPHDYPGKPKGDFSPAWQEYFEVTHPLPNITWPLPRNFAGNIPVDRPGHPNDTLFFWAFEKEPGSLTAGEFEREDEPWGIWLQGGPGSSSLLGLLFENGPIHVAPDYSLYSNPYGWDHLADYIWVDQPVGVGFGTADNTGFVADEDQMGEDFMIARFSRKPGQGVPESEAQTATYHRRKLCGDPYITKTYFGVEDPPVKLAKIAIGDGTLGNNFVSEDLPTLTVIQTYPQLIGYDPDVFKYFQEQSHLCGYDINLTYPQDGHFPTLNPQVSTASDSVRISKRATKKRLLKNALEADAPMKRSNISARSLELDHERARRKEQWKRDLTGRANGTIDPWYGCDVYDEMIDYALNFSLPWKGNTENGFDVYYVPDALQPEAAMDASLFLNGNSVRNGDPSVEPMAFLTELATNATREHVGIVIYSGNDDSLVTHRGSEVSIQNTTFGGIQGFTIRPSTPWYDDNGEFSGIVHQERNWTYILIKGAGHRVPMQQPERAFVLLREFILGNNETGLVKTVRGHTTIVGGTDPAFDGILTGQSGIYYGSGATQGTYTYPALTIAEWQTFINAATQTPFVPSSTASHHVTRTAP</sequence>
<reference evidence="1" key="1">
    <citation type="submission" date="2022-07" db="EMBL/GenBank/DDBJ databases">
        <title>Genome Sequence of Phlebia brevispora.</title>
        <authorList>
            <person name="Buettner E."/>
        </authorList>
    </citation>
    <scope>NUCLEOTIDE SEQUENCE</scope>
    <source>
        <strain evidence="1">MPL23</strain>
    </source>
</reference>
<evidence type="ECO:0000313" key="2">
    <source>
        <dbReference type="Proteomes" id="UP001148662"/>
    </source>
</evidence>
<dbReference type="EMBL" id="JANHOG010000994">
    <property type="protein sequence ID" value="KAJ3547334.1"/>
    <property type="molecule type" value="Genomic_DNA"/>
</dbReference>
<protein>
    <submittedName>
        <fullName evidence="1">Uncharacterized protein</fullName>
    </submittedName>
</protein>
<dbReference type="Proteomes" id="UP001148662">
    <property type="component" value="Unassembled WGS sequence"/>
</dbReference>
<comment type="caution">
    <text evidence="1">The sequence shown here is derived from an EMBL/GenBank/DDBJ whole genome shotgun (WGS) entry which is preliminary data.</text>
</comment>
<keyword evidence="2" id="KW-1185">Reference proteome</keyword>
<organism evidence="1 2">
    <name type="scientific">Phlebia brevispora</name>
    <dbReference type="NCBI Taxonomy" id="194682"/>
    <lineage>
        <taxon>Eukaryota</taxon>
        <taxon>Fungi</taxon>
        <taxon>Dikarya</taxon>
        <taxon>Basidiomycota</taxon>
        <taxon>Agaricomycotina</taxon>
        <taxon>Agaricomycetes</taxon>
        <taxon>Polyporales</taxon>
        <taxon>Meruliaceae</taxon>
        <taxon>Phlebia</taxon>
    </lineage>
</organism>
<name>A0ACC1SVX8_9APHY</name>
<gene>
    <name evidence="1" type="ORF">NM688_g5411</name>
</gene>
<evidence type="ECO:0000313" key="1">
    <source>
        <dbReference type="EMBL" id="KAJ3547334.1"/>
    </source>
</evidence>
<accession>A0ACC1SVX8</accession>